<evidence type="ECO:0000256" key="1">
    <source>
        <dbReference type="ARBA" id="ARBA00022630"/>
    </source>
</evidence>
<dbReference type="GO" id="GO:0008726">
    <property type="term" value="F:alkanesulfonate monooxygenase activity"/>
    <property type="evidence" value="ECO:0007669"/>
    <property type="project" value="TreeGrafter"/>
</dbReference>
<keyword evidence="4" id="KW-0503">Monooxygenase</keyword>
<dbReference type="SUPFAM" id="SSF51679">
    <property type="entry name" value="Bacterial luciferase-like"/>
    <property type="match status" value="1"/>
</dbReference>
<dbReference type="PANTHER" id="PTHR42847:SF4">
    <property type="entry name" value="ALKANESULFONATE MONOOXYGENASE-RELATED"/>
    <property type="match status" value="1"/>
</dbReference>
<dbReference type="GO" id="GO:0046306">
    <property type="term" value="P:alkanesulfonate catabolic process"/>
    <property type="evidence" value="ECO:0007669"/>
    <property type="project" value="TreeGrafter"/>
</dbReference>
<evidence type="ECO:0000256" key="2">
    <source>
        <dbReference type="ARBA" id="ARBA00022643"/>
    </source>
</evidence>
<keyword evidence="3" id="KW-0560">Oxidoreductase</keyword>
<protein>
    <recommendedName>
        <fullName evidence="5">Luciferase-like domain-containing protein</fullName>
    </recommendedName>
</protein>
<feature type="domain" description="Luciferase-like" evidence="5">
    <location>
        <begin position="1"/>
        <end position="216"/>
    </location>
</feature>
<dbReference type="PANTHER" id="PTHR42847">
    <property type="entry name" value="ALKANESULFONATE MONOOXYGENASE"/>
    <property type="match status" value="1"/>
</dbReference>
<keyword evidence="1" id="KW-0285">Flavoprotein</keyword>
<comment type="caution">
    <text evidence="6">The sequence shown here is derived from an EMBL/GenBank/DDBJ whole genome shotgun (WGS) entry which is preliminary data.</text>
</comment>
<sequence length="303" mass="32913">MRYSVALPNDRVDRPEEFLTAAAVADIANTVEDAGFDACFVTDHPFGGDRWLAAGGHHALEPLVQLSFAAAATTRLRLHTNIYVLPYRNPFLAAKSILSLDVLAGGRVILGVGAGYAASEFAALGVDFDERNDLLEEGIEAMKLAWTQDGVALQGRHFLARGNTMLPRPTSRPHPPIWMGGNSKRAIGRAVRSCQGWSPLPTTARRAPRTATVSSLEELRLRIALAHKEAEAIGRKEPLDICLSLLQPSPGSPDYDPQQSRSYLRALADLGVTWIGVRPVGADRKSYLDGARRFADDVIAVLR</sequence>
<accession>A0A1B8S9F1</accession>
<organism evidence="6 7">
    <name type="scientific">Mycolicibacter kumamotonensis</name>
    <dbReference type="NCBI Taxonomy" id="354243"/>
    <lineage>
        <taxon>Bacteria</taxon>
        <taxon>Bacillati</taxon>
        <taxon>Actinomycetota</taxon>
        <taxon>Actinomycetes</taxon>
        <taxon>Mycobacteriales</taxon>
        <taxon>Mycobacteriaceae</taxon>
        <taxon>Mycolicibacter</taxon>
    </lineage>
</organism>
<keyword evidence="7" id="KW-1185">Reference proteome</keyword>
<dbReference type="Gene3D" id="3.20.20.30">
    <property type="entry name" value="Luciferase-like domain"/>
    <property type="match status" value="1"/>
</dbReference>
<dbReference type="Pfam" id="PF00296">
    <property type="entry name" value="Bac_luciferase"/>
    <property type="match status" value="1"/>
</dbReference>
<proteinExistence type="predicted"/>
<evidence type="ECO:0000256" key="3">
    <source>
        <dbReference type="ARBA" id="ARBA00023002"/>
    </source>
</evidence>
<dbReference type="NCBIfam" id="TIGR03619">
    <property type="entry name" value="F420_Rv2161c"/>
    <property type="match status" value="1"/>
</dbReference>
<dbReference type="RefSeq" id="WP_065289759.1">
    <property type="nucleotide sequence ID" value="NZ_LFOE01000094.1"/>
</dbReference>
<dbReference type="AlphaFoldDB" id="A0A1B8S9F1"/>
<dbReference type="Proteomes" id="UP000092668">
    <property type="component" value="Unassembled WGS sequence"/>
</dbReference>
<dbReference type="InterPro" id="IPR011251">
    <property type="entry name" value="Luciferase-like_dom"/>
</dbReference>
<gene>
    <name evidence="6" type="ORF">ACT18_23515</name>
</gene>
<dbReference type="InterPro" id="IPR036661">
    <property type="entry name" value="Luciferase-like_sf"/>
</dbReference>
<evidence type="ECO:0000256" key="4">
    <source>
        <dbReference type="ARBA" id="ARBA00023033"/>
    </source>
</evidence>
<evidence type="ECO:0000313" key="6">
    <source>
        <dbReference type="EMBL" id="OBY29350.1"/>
    </source>
</evidence>
<reference evidence="6 7" key="1">
    <citation type="submission" date="2015-06" db="EMBL/GenBank/DDBJ databases">
        <title>Genome sequence of Mycobacterium kumamotonense strain Roo.</title>
        <authorList>
            <person name="Greninger A.L."/>
            <person name="Cunningham G."/>
            <person name="Miller S."/>
        </authorList>
    </citation>
    <scope>NUCLEOTIDE SEQUENCE [LARGE SCALE GENOMIC DNA]</scope>
    <source>
        <strain evidence="6 7">Roo</strain>
    </source>
</reference>
<evidence type="ECO:0000259" key="5">
    <source>
        <dbReference type="Pfam" id="PF00296"/>
    </source>
</evidence>
<dbReference type="InterPro" id="IPR019921">
    <property type="entry name" value="Lucif-like_OxRdtase_Rv2161c"/>
</dbReference>
<name>A0A1B8S9F1_9MYCO</name>
<keyword evidence="2" id="KW-0288">FMN</keyword>
<dbReference type="InterPro" id="IPR050172">
    <property type="entry name" value="SsuD_RutA_monooxygenase"/>
</dbReference>
<evidence type="ECO:0000313" key="7">
    <source>
        <dbReference type="Proteomes" id="UP000092668"/>
    </source>
</evidence>
<dbReference type="EMBL" id="LFOE01000094">
    <property type="protein sequence ID" value="OBY29350.1"/>
    <property type="molecule type" value="Genomic_DNA"/>
</dbReference>